<evidence type="ECO:0000313" key="3">
    <source>
        <dbReference type="EMBL" id="EFP91668.2"/>
    </source>
</evidence>
<evidence type="ECO:0000256" key="2">
    <source>
        <dbReference type="SAM" id="SignalP"/>
    </source>
</evidence>
<dbReference type="EMBL" id="DS178350">
    <property type="protein sequence ID" value="EFP91668.2"/>
    <property type="molecule type" value="Genomic_DNA"/>
</dbReference>
<feature type="chain" id="PRO_5003174192" evidence="2">
    <location>
        <begin position="23"/>
        <end position="202"/>
    </location>
</feature>
<accession>E3L543</accession>
<dbReference type="OrthoDB" id="10289934at2759"/>
<proteinExistence type="predicted"/>
<dbReference type="GeneID" id="10531607"/>
<sequence>MKRFLRISAVFLPQLFTSLVKSGGPPREPCSVEQAEICKDNHKLSRFASTEYLWICYSSAAIMVWVKLVNQVTSPSDTFCFCVAGAHFSRSQVFQLDQRKHPHGQGFGSSNDVEEPLSGGVASDWNLDLSLQHGYEPISLKTQIREIDFLGMLTQKSLDHREKNNAGDSEKQEYETKGSHYLEKDDMGEEGFYQNSWIFFLK</sequence>
<reference evidence="4" key="2">
    <citation type="journal article" date="2011" name="Proc. Natl. Acad. Sci. U.S.A.">
        <title>Obligate biotrophy features unraveled by the genomic analysis of rust fungi.</title>
        <authorList>
            <person name="Duplessis S."/>
            <person name="Cuomo C.A."/>
            <person name="Lin Y.-C."/>
            <person name="Aerts A."/>
            <person name="Tisserant E."/>
            <person name="Veneault-Fourrey C."/>
            <person name="Joly D.L."/>
            <person name="Hacquard S."/>
            <person name="Amselem J."/>
            <person name="Cantarel B.L."/>
            <person name="Chiu R."/>
            <person name="Coutinho P.M."/>
            <person name="Feau N."/>
            <person name="Field M."/>
            <person name="Frey P."/>
            <person name="Gelhaye E."/>
            <person name="Goldberg J."/>
            <person name="Grabherr M.G."/>
            <person name="Kodira C.D."/>
            <person name="Kohler A."/>
            <person name="Kuees U."/>
            <person name="Lindquist E.A."/>
            <person name="Lucas S.M."/>
            <person name="Mago R."/>
            <person name="Mauceli E."/>
            <person name="Morin E."/>
            <person name="Murat C."/>
            <person name="Pangilinan J.L."/>
            <person name="Park R."/>
            <person name="Pearson M."/>
            <person name="Quesneville H."/>
            <person name="Rouhier N."/>
            <person name="Sakthikumar S."/>
            <person name="Salamov A.A."/>
            <person name="Schmutz J."/>
            <person name="Selles B."/>
            <person name="Shapiro H."/>
            <person name="Tanguay P."/>
            <person name="Tuskan G.A."/>
            <person name="Henrissat B."/>
            <person name="Van de Peer Y."/>
            <person name="Rouze P."/>
            <person name="Ellis J.G."/>
            <person name="Dodds P.N."/>
            <person name="Schein J.E."/>
            <person name="Zhong S."/>
            <person name="Hamelin R.C."/>
            <person name="Grigoriev I.V."/>
            <person name="Szabo L.J."/>
            <person name="Martin F."/>
        </authorList>
    </citation>
    <scope>NUCLEOTIDE SEQUENCE [LARGE SCALE GENOMIC DNA]</scope>
    <source>
        <strain evidence="4">CRL 75-36-700-3 / race SCCL</strain>
    </source>
</reference>
<feature type="signal peptide" evidence="2">
    <location>
        <begin position="1"/>
        <end position="22"/>
    </location>
</feature>
<dbReference type="VEuPathDB" id="FungiDB:PGTG_17524"/>
<keyword evidence="4" id="KW-1185">Reference proteome</keyword>
<evidence type="ECO:0000256" key="1">
    <source>
        <dbReference type="SAM" id="MobiDB-lite"/>
    </source>
</evidence>
<keyword evidence="2" id="KW-0732">Signal</keyword>
<dbReference type="InParanoid" id="E3L543"/>
<dbReference type="RefSeq" id="XP_003336087.2">
    <property type="nucleotide sequence ID" value="XM_003336039.2"/>
</dbReference>
<evidence type="ECO:0000313" key="4">
    <source>
        <dbReference type="Proteomes" id="UP000008783"/>
    </source>
</evidence>
<dbReference type="KEGG" id="pgr:PGTG_17524"/>
<name>E3L543_PUCGT</name>
<dbReference type="Proteomes" id="UP000008783">
    <property type="component" value="Unassembled WGS sequence"/>
</dbReference>
<reference key="1">
    <citation type="submission" date="2007-01" db="EMBL/GenBank/DDBJ databases">
        <title>The Genome Sequence of Puccinia graminis f. sp. tritici Strain CRL 75-36-700-3.</title>
        <authorList>
            <consortium name="The Broad Institute Genome Sequencing Platform"/>
            <person name="Birren B."/>
            <person name="Lander E."/>
            <person name="Galagan J."/>
            <person name="Nusbaum C."/>
            <person name="Devon K."/>
            <person name="Cuomo C."/>
            <person name="Jaffe D."/>
            <person name="Butler J."/>
            <person name="Alvarez P."/>
            <person name="Gnerre S."/>
            <person name="Grabherr M."/>
            <person name="Mauceli E."/>
            <person name="Brockman W."/>
            <person name="Young S."/>
            <person name="LaButti K."/>
            <person name="Sykes S."/>
            <person name="DeCaprio D."/>
            <person name="Crawford M."/>
            <person name="Koehrsen M."/>
            <person name="Engels R."/>
            <person name="Montgomery P."/>
            <person name="Pearson M."/>
            <person name="Howarth C."/>
            <person name="Larson L."/>
            <person name="White J."/>
            <person name="Zeng Q."/>
            <person name="Kodira C."/>
            <person name="Yandava C."/>
            <person name="Alvarado L."/>
            <person name="O'Leary S."/>
            <person name="Szabo L."/>
            <person name="Dean R."/>
            <person name="Schein J."/>
        </authorList>
    </citation>
    <scope>NUCLEOTIDE SEQUENCE</scope>
    <source>
        <strain>CRL 75-36-700-3</strain>
    </source>
</reference>
<protein>
    <submittedName>
        <fullName evidence="3">Uncharacterized protein</fullName>
    </submittedName>
</protein>
<gene>
    <name evidence="3" type="ORF">PGTG_17524</name>
</gene>
<dbReference type="HOGENOM" id="CLU_1441691_0_0_1"/>
<organism evidence="3 4">
    <name type="scientific">Puccinia graminis f. sp. tritici (strain CRL 75-36-700-3 / race SCCL)</name>
    <name type="common">Black stem rust fungus</name>
    <dbReference type="NCBI Taxonomy" id="418459"/>
    <lineage>
        <taxon>Eukaryota</taxon>
        <taxon>Fungi</taxon>
        <taxon>Dikarya</taxon>
        <taxon>Basidiomycota</taxon>
        <taxon>Pucciniomycotina</taxon>
        <taxon>Pucciniomycetes</taxon>
        <taxon>Pucciniales</taxon>
        <taxon>Pucciniaceae</taxon>
        <taxon>Puccinia</taxon>
    </lineage>
</organism>
<dbReference type="AlphaFoldDB" id="E3L543"/>
<feature type="region of interest" description="Disordered" evidence="1">
    <location>
        <begin position="160"/>
        <end position="181"/>
    </location>
</feature>